<reference evidence="2" key="1">
    <citation type="submission" date="2023-07" db="EMBL/GenBank/DDBJ databases">
        <title>30 novel species of actinomycetes from the DSMZ collection.</title>
        <authorList>
            <person name="Nouioui I."/>
        </authorList>
    </citation>
    <scope>NUCLEOTIDE SEQUENCE [LARGE SCALE GENOMIC DNA]</scope>
    <source>
        <strain evidence="2">DSM 45834</strain>
    </source>
</reference>
<organism evidence="1 2">
    <name type="scientific">Pseudonocardia charpentierae</name>
    <dbReference type="NCBI Taxonomy" id="3075545"/>
    <lineage>
        <taxon>Bacteria</taxon>
        <taxon>Bacillati</taxon>
        <taxon>Actinomycetota</taxon>
        <taxon>Actinomycetes</taxon>
        <taxon>Pseudonocardiales</taxon>
        <taxon>Pseudonocardiaceae</taxon>
        <taxon>Pseudonocardia</taxon>
    </lineage>
</organism>
<gene>
    <name evidence="1" type="ORF">RM445_06900</name>
</gene>
<dbReference type="RefSeq" id="WP_311555240.1">
    <property type="nucleotide sequence ID" value="NZ_JAVREJ010000003.1"/>
</dbReference>
<sequence>MNTDTTSDVIDGETLTWRDRAILRAVAGGGAELVYGAEPDLIIDGRCCCDQSAAHRLARAGLIAPLATATVGQRVPACLTPAGTARLSA</sequence>
<name>A0ABU2N5N5_9PSEU</name>
<evidence type="ECO:0000313" key="2">
    <source>
        <dbReference type="Proteomes" id="UP001183202"/>
    </source>
</evidence>
<keyword evidence="2" id="KW-1185">Reference proteome</keyword>
<dbReference type="Proteomes" id="UP001183202">
    <property type="component" value="Unassembled WGS sequence"/>
</dbReference>
<dbReference type="EMBL" id="JAVREJ010000003">
    <property type="protein sequence ID" value="MDT0349251.1"/>
    <property type="molecule type" value="Genomic_DNA"/>
</dbReference>
<accession>A0ABU2N5N5</accession>
<comment type="caution">
    <text evidence="1">The sequence shown here is derived from an EMBL/GenBank/DDBJ whole genome shotgun (WGS) entry which is preliminary data.</text>
</comment>
<proteinExistence type="predicted"/>
<evidence type="ECO:0000313" key="1">
    <source>
        <dbReference type="EMBL" id="MDT0349251.1"/>
    </source>
</evidence>
<protein>
    <submittedName>
        <fullName evidence="1">Uncharacterized protein</fullName>
    </submittedName>
</protein>